<accession>A0A0V1MGR2</accession>
<name>A0A0V1MGR2_9BILA</name>
<dbReference type="Gene3D" id="3.40.250.10">
    <property type="entry name" value="Rhodanese-like domain"/>
    <property type="match status" value="1"/>
</dbReference>
<dbReference type="SMART" id="SM00450">
    <property type="entry name" value="RHOD"/>
    <property type="match status" value="1"/>
</dbReference>
<keyword evidence="1" id="KW-0812">Transmembrane</keyword>
<dbReference type="InterPro" id="IPR000195">
    <property type="entry name" value="Rab-GAP-TBC_dom"/>
</dbReference>
<feature type="domain" description="Rab-GAP TBC" evidence="3">
    <location>
        <begin position="505"/>
        <end position="690"/>
    </location>
</feature>
<evidence type="ECO:0000259" key="3">
    <source>
        <dbReference type="PROSITE" id="PS50086"/>
    </source>
</evidence>
<keyword evidence="1" id="KW-0472">Membrane</keyword>
<dbReference type="SUPFAM" id="SSF56112">
    <property type="entry name" value="Protein kinase-like (PK-like)"/>
    <property type="match status" value="1"/>
</dbReference>
<comment type="caution">
    <text evidence="5">The sequence shown here is derived from an EMBL/GenBank/DDBJ whole genome shotgun (WGS) entry which is preliminary data.</text>
</comment>
<dbReference type="SUPFAM" id="SSF52821">
    <property type="entry name" value="Rhodanese/Cell cycle control phosphatase"/>
    <property type="match status" value="1"/>
</dbReference>
<reference evidence="5 6" key="1">
    <citation type="submission" date="2015-01" db="EMBL/GenBank/DDBJ databases">
        <title>Evolution of Trichinella species and genotypes.</title>
        <authorList>
            <person name="Korhonen P.K."/>
            <person name="Edoardo P."/>
            <person name="Giuseppe L.R."/>
            <person name="Gasser R.B."/>
        </authorList>
    </citation>
    <scope>NUCLEOTIDE SEQUENCE [LARGE SCALE GENOMIC DNA]</scope>
    <source>
        <strain evidence="5">ISS1980</strain>
    </source>
</reference>
<dbReference type="InterPro" id="IPR036873">
    <property type="entry name" value="Rhodanese-like_dom_sf"/>
</dbReference>
<dbReference type="PROSITE" id="PS50206">
    <property type="entry name" value="RHODANESE_3"/>
    <property type="match status" value="1"/>
</dbReference>
<dbReference type="EMBL" id="JYDO01000104">
    <property type="protein sequence ID" value="KRZ70999.1"/>
    <property type="molecule type" value="Genomic_DNA"/>
</dbReference>
<evidence type="ECO:0000313" key="5">
    <source>
        <dbReference type="EMBL" id="KRZ70999.1"/>
    </source>
</evidence>
<organism evidence="5 6">
    <name type="scientific">Trichinella papuae</name>
    <dbReference type="NCBI Taxonomy" id="268474"/>
    <lineage>
        <taxon>Eukaryota</taxon>
        <taxon>Metazoa</taxon>
        <taxon>Ecdysozoa</taxon>
        <taxon>Nematoda</taxon>
        <taxon>Enoplea</taxon>
        <taxon>Dorylaimia</taxon>
        <taxon>Trichinellida</taxon>
        <taxon>Trichinellidae</taxon>
        <taxon>Trichinella</taxon>
    </lineage>
</organism>
<dbReference type="GO" id="GO:0005524">
    <property type="term" value="F:ATP binding"/>
    <property type="evidence" value="ECO:0007669"/>
    <property type="project" value="InterPro"/>
</dbReference>
<dbReference type="InterPro" id="IPR035969">
    <property type="entry name" value="Rab-GAP_TBC_sf"/>
</dbReference>
<gene>
    <name evidence="5" type="primary">TBCK</name>
    <name evidence="5" type="ORF">T10_6500</name>
</gene>
<dbReference type="GO" id="GO:0005096">
    <property type="term" value="F:GTPase activator activity"/>
    <property type="evidence" value="ECO:0007669"/>
    <property type="project" value="TreeGrafter"/>
</dbReference>
<dbReference type="Pfam" id="PF00069">
    <property type="entry name" value="Pkinase"/>
    <property type="match status" value="1"/>
</dbReference>
<evidence type="ECO:0000259" key="2">
    <source>
        <dbReference type="PROSITE" id="PS50011"/>
    </source>
</evidence>
<dbReference type="GO" id="GO:0004672">
    <property type="term" value="F:protein kinase activity"/>
    <property type="evidence" value="ECO:0007669"/>
    <property type="project" value="InterPro"/>
</dbReference>
<dbReference type="CDD" id="cd00180">
    <property type="entry name" value="PKc"/>
    <property type="match status" value="1"/>
</dbReference>
<dbReference type="AlphaFoldDB" id="A0A0V1MGR2"/>
<dbReference type="PROSITE" id="PS50011">
    <property type="entry name" value="PROTEIN_KINASE_DOM"/>
    <property type="match status" value="1"/>
</dbReference>
<dbReference type="Gene3D" id="1.10.510.10">
    <property type="entry name" value="Transferase(Phosphotransferase) domain 1"/>
    <property type="match status" value="1"/>
</dbReference>
<keyword evidence="6" id="KW-1185">Reference proteome</keyword>
<dbReference type="FunFam" id="1.10.8.270:FF:000044">
    <property type="entry name" value="TBC Kinase homolog"/>
    <property type="match status" value="1"/>
</dbReference>
<dbReference type="Gene3D" id="1.10.8.270">
    <property type="entry name" value="putative rabgap domain of human tbc1 domain family member 14 like domains"/>
    <property type="match status" value="1"/>
</dbReference>
<dbReference type="SMART" id="SM00164">
    <property type="entry name" value="TBC"/>
    <property type="match status" value="1"/>
</dbReference>
<feature type="domain" description="Rhodanese" evidence="4">
    <location>
        <begin position="813"/>
        <end position="905"/>
    </location>
</feature>
<dbReference type="GO" id="GO:0031267">
    <property type="term" value="F:small GTPase binding"/>
    <property type="evidence" value="ECO:0007669"/>
    <property type="project" value="TreeGrafter"/>
</dbReference>
<dbReference type="Proteomes" id="UP000054843">
    <property type="component" value="Unassembled WGS sequence"/>
</dbReference>
<dbReference type="InterPro" id="IPR011009">
    <property type="entry name" value="Kinase-like_dom_sf"/>
</dbReference>
<dbReference type="OrthoDB" id="1668230at2759"/>
<dbReference type="PROSITE" id="PS50086">
    <property type="entry name" value="TBC_RABGAP"/>
    <property type="match status" value="1"/>
</dbReference>
<evidence type="ECO:0000259" key="4">
    <source>
        <dbReference type="PROSITE" id="PS50206"/>
    </source>
</evidence>
<protein>
    <submittedName>
        <fullName evidence="5">TBC domain-containing protein kinase-like protein</fullName>
    </submittedName>
</protein>
<feature type="transmembrane region" description="Helical" evidence="1">
    <location>
        <begin position="261"/>
        <end position="284"/>
    </location>
</feature>
<dbReference type="Pfam" id="PF00581">
    <property type="entry name" value="Rhodanese"/>
    <property type="match status" value="1"/>
</dbReference>
<dbReference type="SMART" id="SM00220">
    <property type="entry name" value="S_TKc"/>
    <property type="match status" value="1"/>
</dbReference>
<feature type="domain" description="Protein kinase" evidence="2">
    <location>
        <begin position="1"/>
        <end position="284"/>
    </location>
</feature>
<keyword evidence="5" id="KW-0808">Transferase</keyword>
<dbReference type="SUPFAM" id="SSF47923">
    <property type="entry name" value="Ypt/Rab-GAP domain of gyp1p"/>
    <property type="match status" value="2"/>
</dbReference>
<dbReference type="InterPro" id="IPR050302">
    <property type="entry name" value="Rab_GAP_TBC_domain"/>
</dbReference>
<proteinExistence type="predicted"/>
<keyword evidence="5" id="KW-0418">Kinase</keyword>
<dbReference type="STRING" id="268474.A0A0V1MGR2"/>
<feature type="transmembrane region" description="Helical" evidence="1">
    <location>
        <begin position="178"/>
        <end position="197"/>
    </location>
</feature>
<dbReference type="Gene3D" id="1.10.472.80">
    <property type="entry name" value="Ypt/Rab-GAP domain of gyp1p, domain 3"/>
    <property type="match status" value="1"/>
</dbReference>
<evidence type="ECO:0000256" key="1">
    <source>
        <dbReference type="SAM" id="Phobius"/>
    </source>
</evidence>
<keyword evidence="1" id="KW-1133">Transmembrane helix</keyword>
<evidence type="ECO:0000313" key="6">
    <source>
        <dbReference type="Proteomes" id="UP000054843"/>
    </source>
</evidence>
<dbReference type="PANTHER" id="PTHR47219">
    <property type="entry name" value="RAB GTPASE-ACTIVATING PROTEIN 1-LIKE"/>
    <property type="match status" value="1"/>
</dbReference>
<dbReference type="InterPro" id="IPR001763">
    <property type="entry name" value="Rhodanese-like_dom"/>
</dbReference>
<dbReference type="PANTHER" id="PTHR47219:SF9">
    <property type="entry name" value="GTPASE ACTIVATING PROTEIN AND CENTROSOME-ASSOCIATED, ISOFORM B"/>
    <property type="match status" value="1"/>
</dbReference>
<dbReference type="Pfam" id="PF00566">
    <property type="entry name" value="RabGAP-TBC"/>
    <property type="match status" value="1"/>
</dbReference>
<sequence>MGALEDGYFGVCSFMSRTNCCSGECGPNGLPLTPPSIAIIGRFQFLTSLRHPNLCQYLDIQRGKFDRIFVISEHYCKCVHDLVNENKRKRFELLPKIAYETLSALQYLHNCHICHRYLSGENVLLNEKGTVRLSNYGLYYMTDSGRNVPFDIQHVVYSAPEVYVSDMNSQPTGPKGDIWSVGLMLLELILGFVLFHTKLSKSHSFLRFWLNLIRKEPVLDSLLLHFQETAKWISEDEDPNLADILQLISNSLTLKPSARYFLFYNIRILFTDIFIAVWKIHIFFLNIKYLIAKLILLLFPCRPSAEELLELSIFNKFSLNETPPCLGNVFFASHFSKTEKLNSMVDLNFMRFSQEPFRLRPIEEIYFLWKLSGSTAEATLSKKKIIQHLPPLLCLPDVIFCDFQMVGHEEERVQVVDLKIYPLTMKNLINKLSSLNCFFYWPLFETELPGLDESFHFANPGIEHLAVVVKEKDVIYQLRRMAILHRCLEAFPYTKDKLVVEARSDVPPLYRGYIWTALLDVPCTIGYKYANIDKESPTAADRQIEVDIPRCHQYDELLSSPTAHEKFKRIIKAWIVSHPHYVYWQGLDSLCAPFLHLNFSNESLAYGCLSSFIDNFLKDFFLKDNSEVMQEYLGVFKMLIAFYNAKLYNHLSKVNFQPELYAIPWFLTMFAHVLPLHKLFHVWDVLLLGGNAFPLCIGAAVLCDMEDRLLHCEFNECIILFSDVPEINVENCLKKALEIYQLAPKTLLYQRRLSAVFVNGKSNCRLDPFSFTLQVGTQLGLHLEEADSQDVAPCPEICAEEMLFLSERKKNDVNNSLIIVDIRDKEDFDHYCIPGSINIPYNSAFEDGNFLLPSMLKNLLNKHYYMTVIVGSGSDLKARQFTLLLIGLNYSRICLLHRGIEVLWERRNS</sequence>
<dbReference type="InterPro" id="IPR000719">
    <property type="entry name" value="Prot_kinase_dom"/>
</dbReference>